<dbReference type="Proteomes" id="UP000828941">
    <property type="component" value="Chromosome 12"/>
</dbReference>
<comment type="caution">
    <text evidence="1">The sequence shown here is derived from an EMBL/GenBank/DDBJ whole genome shotgun (WGS) entry which is preliminary data.</text>
</comment>
<organism evidence="1 2">
    <name type="scientific">Bauhinia variegata</name>
    <name type="common">Purple orchid tree</name>
    <name type="synonym">Phanera variegata</name>
    <dbReference type="NCBI Taxonomy" id="167791"/>
    <lineage>
        <taxon>Eukaryota</taxon>
        <taxon>Viridiplantae</taxon>
        <taxon>Streptophyta</taxon>
        <taxon>Embryophyta</taxon>
        <taxon>Tracheophyta</taxon>
        <taxon>Spermatophyta</taxon>
        <taxon>Magnoliopsida</taxon>
        <taxon>eudicotyledons</taxon>
        <taxon>Gunneridae</taxon>
        <taxon>Pentapetalae</taxon>
        <taxon>rosids</taxon>
        <taxon>fabids</taxon>
        <taxon>Fabales</taxon>
        <taxon>Fabaceae</taxon>
        <taxon>Cercidoideae</taxon>
        <taxon>Cercideae</taxon>
        <taxon>Bauhiniinae</taxon>
        <taxon>Bauhinia</taxon>
    </lineage>
</organism>
<protein>
    <submittedName>
        <fullName evidence="1">Uncharacterized protein</fullName>
    </submittedName>
</protein>
<evidence type="ECO:0000313" key="2">
    <source>
        <dbReference type="Proteomes" id="UP000828941"/>
    </source>
</evidence>
<gene>
    <name evidence="1" type="ORF">L6164_030220</name>
</gene>
<accession>A0ACB9LB48</accession>
<proteinExistence type="predicted"/>
<reference evidence="1 2" key="1">
    <citation type="journal article" date="2022" name="DNA Res.">
        <title>Chromosomal-level genome assembly of the orchid tree Bauhinia variegata (Leguminosae; Cercidoideae) supports the allotetraploid origin hypothesis of Bauhinia.</title>
        <authorList>
            <person name="Zhong Y."/>
            <person name="Chen Y."/>
            <person name="Zheng D."/>
            <person name="Pang J."/>
            <person name="Liu Y."/>
            <person name="Luo S."/>
            <person name="Meng S."/>
            <person name="Qian L."/>
            <person name="Wei D."/>
            <person name="Dai S."/>
            <person name="Zhou R."/>
        </authorList>
    </citation>
    <scope>NUCLEOTIDE SEQUENCE [LARGE SCALE GENOMIC DNA]</scope>
    <source>
        <strain evidence="1">BV-YZ2020</strain>
    </source>
</reference>
<dbReference type="EMBL" id="CM039437">
    <property type="protein sequence ID" value="KAI4306986.1"/>
    <property type="molecule type" value="Genomic_DNA"/>
</dbReference>
<keyword evidence="2" id="KW-1185">Reference proteome</keyword>
<sequence length="322" mass="34811">MGKIWVEICLISARGLRRSSSFWKRQWFAVGWVDPDSKYCTKVDASGNANPVWRTKFAILVDDSEPNVQDLALNVEVYSRDPIFLTEKLHGSATIILKEFLAKQDKNPDTSRPGNEDVGSYQLRKKKSNKTRGFIDLSIRISEEKEEPNTFSGNGGEFLLLDGGKNTQLTTQGGLGQAYPQQLSMASFQKPENQAQSNVPYSHPMPFPANYSNPSVGGPSYPSAAGPSYQPPRTSPPPPPPSNVGYVPTFLPRNDQLQPNYINMPSSQAAPGRRGPPNFAMGAGAGALAAGAVIFGDDFMSGFDVPSGLGDASLAIAIDPPF</sequence>
<name>A0ACB9LB48_BAUVA</name>
<evidence type="ECO:0000313" key="1">
    <source>
        <dbReference type="EMBL" id="KAI4306986.1"/>
    </source>
</evidence>